<dbReference type="Pfam" id="PF04145">
    <property type="entry name" value="Ctr"/>
    <property type="match status" value="1"/>
</dbReference>
<sequence>MFAATCLGTVLLCFALEFIRRLSRTYDRTIYSRRRRRGDEREEEFSLTVWEQTIRAAIKLLEVTLGVILLLLAVSFNGYLILSLLLGWGLAFWAFRWDMGREWASRGSRARSGARGADSTMLGF</sequence>
<reference evidence="7" key="2">
    <citation type="submission" date="2023-05" db="EMBL/GenBank/DDBJ databases">
        <authorList>
            <consortium name="Lawrence Berkeley National Laboratory"/>
            <person name="Steindorff A."/>
            <person name="Hensen N."/>
            <person name="Bonometti L."/>
            <person name="Westerberg I."/>
            <person name="Brannstrom I.O."/>
            <person name="Guillou S."/>
            <person name="Cros-Aarteil S."/>
            <person name="Calhoun S."/>
            <person name="Haridas S."/>
            <person name="Kuo A."/>
            <person name="Mondo S."/>
            <person name="Pangilinan J."/>
            <person name="Riley R."/>
            <person name="Labutti K."/>
            <person name="Andreopoulos B."/>
            <person name="Lipzen A."/>
            <person name="Chen C."/>
            <person name="Yanf M."/>
            <person name="Daum C."/>
            <person name="Ng V."/>
            <person name="Clum A."/>
            <person name="Ohm R."/>
            <person name="Martin F."/>
            <person name="Silar P."/>
            <person name="Natvig D."/>
            <person name="Lalanne C."/>
            <person name="Gautier V."/>
            <person name="Ament-Velasquez S.L."/>
            <person name="Kruys A."/>
            <person name="Hutchinson M.I."/>
            <person name="Powell A.J."/>
            <person name="Barry K."/>
            <person name="Miller A.N."/>
            <person name="Grigoriev I.V."/>
            <person name="Debuchy R."/>
            <person name="Gladieux P."/>
            <person name="Thoren M.H."/>
            <person name="Johannesson H."/>
        </authorList>
    </citation>
    <scope>NUCLEOTIDE SEQUENCE</scope>
    <source>
        <strain evidence="7">CBS 315.58</strain>
    </source>
</reference>
<dbReference type="InterPro" id="IPR007274">
    <property type="entry name" value="Cop_transporter"/>
</dbReference>
<keyword evidence="8" id="KW-1185">Reference proteome</keyword>
<feature type="transmembrane region" description="Helical" evidence="6">
    <location>
        <begin position="67"/>
        <end position="95"/>
    </location>
</feature>
<dbReference type="PANTHER" id="PTHR12483:SF73">
    <property type="entry name" value="COPPER TRANSPORT PROTEIN CTR3"/>
    <property type="match status" value="1"/>
</dbReference>
<dbReference type="EMBL" id="MU863922">
    <property type="protein sequence ID" value="KAK4200240.1"/>
    <property type="molecule type" value="Genomic_DNA"/>
</dbReference>
<evidence type="ECO:0000256" key="5">
    <source>
        <dbReference type="ARBA" id="ARBA00023136"/>
    </source>
</evidence>
<protein>
    <recommendedName>
        <fullName evidence="6">Copper transport protein</fullName>
    </recommendedName>
</protein>
<keyword evidence="3 6" id="KW-0812">Transmembrane</keyword>
<evidence type="ECO:0000313" key="8">
    <source>
        <dbReference type="Proteomes" id="UP001303160"/>
    </source>
</evidence>
<evidence type="ECO:0000256" key="2">
    <source>
        <dbReference type="ARBA" id="ARBA00006921"/>
    </source>
</evidence>
<proteinExistence type="inferred from homology"/>
<gene>
    <name evidence="7" type="ORF">QBC40DRAFT_280499</name>
</gene>
<accession>A0AAN6XJ34</accession>
<comment type="subcellular location">
    <subcellularLocation>
        <location evidence="1 6">Membrane</location>
        <topology evidence="1 6">Multi-pass membrane protein</topology>
    </subcellularLocation>
</comment>
<name>A0AAN6XJ34_9PEZI</name>
<reference evidence="7" key="1">
    <citation type="journal article" date="2023" name="Mol. Phylogenet. Evol.">
        <title>Genome-scale phylogeny and comparative genomics of the fungal order Sordariales.</title>
        <authorList>
            <person name="Hensen N."/>
            <person name="Bonometti L."/>
            <person name="Westerberg I."/>
            <person name="Brannstrom I.O."/>
            <person name="Guillou S."/>
            <person name="Cros-Aarteil S."/>
            <person name="Calhoun S."/>
            <person name="Haridas S."/>
            <person name="Kuo A."/>
            <person name="Mondo S."/>
            <person name="Pangilinan J."/>
            <person name="Riley R."/>
            <person name="LaButti K."/>
            <person name="Andreopoulos B."/>
            <person name="Lipzen A."/>
            <person name="Chen C."/>
            <person name="Yan M."/>
            <person name="Daum C."/>
            <person name="Ng V."/>
            <person name="Clum A."/>
            <person name="Steindorff A."/>
            <person name="Ohm R.A."/>
            <person name="Martin F."/>
            <person name="Silar P."/>
            <person name="Natvig D.O."/>
            <person name="Lalanne C."/>
            <person name="Gautier V."/>
            <person name="Ament-Velasquez S.L."/>
            <person name="Kruys A."/>
            <person name="Hutchinson M.I."/>
            <person name="Powell A.J."/>
            <person name="Barry K."/>
            <person name="Miller A.N."/>
            <person name="Grigoriev I.V."/>
            <person name="Debuchy R."/>
            <person name="Gladieux P."/>
            <person name="Hiltunen Thoren M."/>
            <person name="Johannesson H."/>
        </authorList>
    </citation>
    <scope>NUCLEOTIDE SEQUENCE</scope>
    <source>
        <strain evidence="7">CBS 315.58</strain>
    </source>
</reference>
<dbReference type="GO" id="GO:0016020">
    <property type="term" value="C:membrane"/>
    <property type="evidence" value="ECO:0007669"/>
    <property type="project" value="UniProtKB-SubCell"/>
</dbReference>
<organism evidence="7 8">
    <name type="scientific">Triangularia verruculosa</name>
    <dbReference type="NCBI Taxonomy" id="2587418"/>
    <lineage>
        <taxon>Eukaryota</taxon>
        <taxon>Fungi</taxon>
        <taxon>Dikarya</taxon>
        <taxon>Ascomycota</taxon>
        <taxon>Pezizomycotina</taxon>
        <taxon>Sordariomycetes</taxon>
        <taxon>Sordariomycetidae</taxon>
        <taxon>Sordariales</taxon>
        <taxon>Podosporaceae</taxon>
        <taxon>Triangularia</taxon>
    </lineage>
</organism>
<keyword evidence="6" id="KW-0187">Copper transport</keyword>
<keyword evidence="6" id="KW-0186">Copper</keyword>
<dbReference type="AlphaFoldDB" id="A0AAN6XJ34"/>
<comment type="similarity">
    <text evidence="2 6">Belongs to the copper transporter (Ctr) (TC 1.A.56) family. SLC31A subfamily.</text>
</comment>
<dbReference type="GO" id="GO:0005375">
    <property type="term" value="F:copper ion transmembrane transporter activity"/>
    <property type="evidence" value="ECO:0007669"/>
    <property type="project" value="UniProtKB-UniRule"/>
</dbReference>
<comment type="caution">
    <text evidence="7">The sequence shown here is derived from an EMBL/GenBank/DDBJ whole genome shotgun (WGS) entry which is preliminary data.</text>
</comment>
<keyword evidence="6" id="KW-0406">Ion transport</keyword>
<evidence type="ECO:0000256" key="6">
    <source>
        <dbReference type="RuleBase" id="RU367022"/>
    </source>
</evidence>
<dbReference type="Proteomes" id="UP001303160">
    <property type="component" value="Unassembled WGS sequence"/>
</dbReference>
<evidence type="ECO:0000313" key="7">
    <source>
        <dbReference type="EMBL" id="KAK4200240.1"/>
    </source>
</evidence>
<dbReference type="PANTHER" id="PTHR12483">
    <property type="entry name" value="SOLUTE CARRIER FAMILY 31 COPPER TRANSPORTERS"/>
    <property type="match status" value="1"/>
</dbReference>
<keyword evidence="6" id="KW-0813">Transport</keyword>
<evidence type="ECO:0000256" key="3">
    <source>
        <dbReference type="ARBA" id="ARBA00022692"/>
    </source>
</evidence>
<evidence type="ECO:0000256" key="1">
    <source>
        <dbReference type="ARBA" id="ARBA00004141"/>
    </source>
</evidence>
<keyword evidence="5 6" id="KW-0472">Membrane</keyword>
<keyword evidence="4 6" id="KW-1133">Transmembrane helix</keyword>
<evidence type="ECO:0000256" key="4">
    <source>
        <dbReference type="ARBA" id="ARBA00022989"/>
    </source>
</evidence>